<evidence type="ECO:0000259" key="3">
    <source>
        <dbReference type="PROSITE" id="PS50031"/>
    </source>
</evidence>
<dbReference type="PROSITE" id="PS50031">
    <property type="entry name" value="EH"/>
    <property type="match status" value="1"/>
</dbReference>
<gene>
    <name evidence="4" type="ORF">FH972_024298</name>
</gene>
<keyword evidence="5" id="KW-1185">Reference proteome</keyword>
<dbReference type="InterPro" id="IPR011992">
    <property type="entry name" value="EF-hand-dom_pair"/>
</dbReference>
<dbReference type="Gene3D" id="1.10.238.10">
    <property type="entry name" value="EF-hand"/>
    <property type="match status" value="1"/>
</dbReference>
<dbReference type="InterPro" id="IPR000261">
    <property type="entry name" value="EH_dom"/>
</dbReference>
<evidence type="ECO:0000256" key="2">
    <source>
        <dbReference type="SAM" id="MobiDB-lite"/>
    </source>
</evidence>
<evidence type="ECO:0000313" key="4">
    <source>
        <dbReference type="EMBL" id="KAB8360558.1"/>
    </source>
</evidence>
<feature type="region of interest" description="Disordered" evidence="2">
    <location>
        <begin position="458"/>
        <end position="503"/>
    </location>
</feature>
<proteinExistence type="predicted"/>
<dbReference type="PROSITE" id="PS00018">
    <property type="entry name" value="EF_HAND_1"/>
    <property type="match status" value="1"/>
</dbReference>
<dbReference type="Pfam" id="PF12763">
    <property type="entry name" value="EH"/>
    <property type="match status" value="1"/>
</dbReference>
<feature type="compositionally biased region" description="Basic and acidic residues" evidence="2">
    <location>
        <begin position="469"/>
        <end position="485"/>
    </location>
</feature>
<evidence type="ECO:0000256" key="1">
    <source>
        <dbReference type="ARBA" id="ARBA00022837"/>
    </source>
</evidence>
<dbReference type="OrthoDB" id="10045710at2759"/>
<feature type="region of interest" description="Disordered" evidence="2">
    <location>
        <begin position="286"/>
        <end position="376"/>
    </location>
</feature>
<dbReference type="InterPro" id="IPR018247">
    <property type="entry name" value="EF_Hand_1_Ca_BS"/>
</dbReference>
<evidence type="ECO:0000313" key="5">
    <source>
        <dbReference type="Proteomes" id="UP000327013"/>
    </source>
</evidence>
<dbReference type="CDD" id="cd00052">
    <property type="entry name" value="EH"/>
    <property type="match status" value="1"/>
</dbReference>
<dbReference type="SMART" id="SM00027">
    <property type="entry name" value="EH"/>
    <property type="match status" value="1"/>
</dbReference>
<name>A0A5N6KXN1_9ROSI</name>
<organism evidence="4 5">
    <name type="scientific">Carpinus fangiana</name>
    <dbReference type="NCBI Taxonomy" id="176857"/>
    <lineage>
        <taxon>Eukaryota</taxon>
        <taxon>Viridiplantae</taxon>
        <taxon>Streptophyta</taxon>
        <taxon>Embryophyta</taxon>
        <taxon>Tracheophyta</taxon>
        <taxon>Spermatophyta</taxon>
        <taxon>Magnoliopsida</taxon>
        <taxon>eudicotyledons</taxon>
        <taxon>Gunneridae</taxon>
        <taxon>Pentapetalae</taxon>
        <taxon>rosids</taxon>
        <taxon>fabids</taxon>
        <taxon>Fagales</taxon>
        <taxon>Betulaceae</taxon>
        <taxon>Carpinus</taxon>
    </lineage>
</organism>
<feature type="domain" description="EH" evidence="3">
    <location>
        <begin position="498"/>
        <end position="563"/>
    </location>
</feature>
<dbReference type="EMBL" id="VIBQ01000017">
    <property type="protein sequence ID" value="KAB8360558.1"/>
    <property type="molecule type" value="Genomic_DNA"/>
</dbReference>
<feature type="region of interest" description="Disordered" evidence="2">
    <location>
        <begin position="260"/>
        <end position="279"/>
    </location>
</feature>
<dbReference type="SUPFAM" id="SSF47473">
    <property type="entry name" value="EF-hand"/>
    <property type="match status" value="1"/>
</dbReference>
<dbReference type="AlphaFoldDB" id="A0A5N6KXN1"/>
<feature type="compositionally biased region" description="Polar residues" evidence="2">
    <location>
        <begin position="494"/>
        <end position="503"/>
    </location>
</feature>
<feature type="compositionally biased region" description="Polar residues" evidence="2">
    <location>
        <begin position="98"/>
        <end position="123"/>
    </location>
</feature>
<comment type="caution">
    <text evidence="4">The sequence shown here is derived from an EMBL/GenBank/DDBJ whole genome shotgun (WGS) entry which is preliminary data.</text>
</comment>
<feature type="region of interest" description="Disordered" evidence="2">
    <location>
        <begin position="175"/>
        <end position="195"/>
    </location>
</feature>
<feature type="region of interest" description="Disordered" evidence="2">
    <location>
        <begin position="420"/>
        <end position="444"/>
    </location>
</feature>
<accession>A0A5N6KXN1</accession>
<dbReference type="Proteomes" id="UP000327013">
    <property type="component" value="Unassembled WGS sequence"/>
</dbReference>
<keyword evidence="1" id="KW-0106">Calcium</keyword>
<sequence>MTSNFKLLQAHFDDLHETQERSRAIALNGALKAFEKPHADAPRGAPLPVQSPGAFSAATSAAGRFTPSIAVERLPHLSDGSNSAASHAFARHQHSLEQRSASRSASPYKTHQASRRSSANSLAPSVDGTVRAKSPSNIAAVIAAQRFAPREPAASPQATVPKSWHIDAQLLNQPRHASPQPLDEEEQQPPPGAVRGVTTWLESIDHDVPAREAVREPARMPSPVIANSRIRPKVVAAKTSSSLARPYPVEEEIVRVAAPPTEIRSPKPMRVPSASKKLRDATFESNTYQDNASALASQPPAVPTKPESVRRISTTQQLQSQSSSRSLGAAHISVEKTSEPDYDLGDGEHRDPRMPSWKPTPPPPRRSGTIHTTRSPVGLGMTQNTLDAAFAHPASRQPRRAASGDTLRTTPDEVRLQMHSHGSLAASEAASHISAPSRRISPHMTGDSLANAIVASSLASSRAPSPTKVRPDRPHLPRRSTDRPRTPFSHFKQQHTGESRTSSPVNVVNVIVRDIWARSRLPAYVLEEVWELVDRSHTGRLDREEFVVGLWLIDQRLMGKKLPVKARNALLDADGGGVNAALALELKTDVLAADVEAAVRQLEHLNLDPAVAAHVGDGLCDLLDAGEETGEVGGAGWVEGAGGGGASEVDEGLRGVGQVEEDVCGEGGACGGGGVG</sequence>
<feature type="compositionally biased region" description="Low complexity" evidence="2">
    <location>
        <begin position="313"/>
        <end position="327"/>
    </location>
</feature>
<feature type="compositionally biased region" description="Polar residues" evidence="2">
    <location>
        <begin position="286"/>
        <end position="296"/>
    </location>
</feature>
<protein>
    <recommendedName>
        <fullName evidence="3">EH domain-containing protein</fullName>
    </recommendedName>
</protein>
<reference evidence="4 5" key="1">
    <citation type="submission" date="2019-06" db="EMBL/GenBank/DDBJ databases">
        <title>A chromosomal-level reference genome of Carpinus fangiana (Coryloideae, Betulaceae).</title>
        <authorList>
            <person name="Yang X."/>
            <person name="Wang Z."/>
            <person name="Zhang L."/>
            <person name="Hao G."/>
            <person name="Liu J."/>
            <person name="Yang Y."/>
        </authorList>
    </citation>
    <scope>NUCLEOTIDE SEQUENCE [LARGE SCALE GENOMIC DNA]</scope>
    <source>
        <strain evidence="4">Cfa_2016G</strain>
        <tissue evidence="4">Leaf</tissue>
    </source>
</reference>
<feature type="region of interest" description="Disordered" evidence="2">
    <location>
        <begin position="80"/>
        <end position="131"/>
    </location>
</feature>